<proteinExistence type="predicted"/>
<comment type="caution">
    <text evidence="1">The sequence shown here is derived from an EMBL/GenBank/DDBJ whole genome shotgun (WGS) entry which is preliminary data.</text>
</comment>
<sequence>ARQDQSARKLVVGFSASLQKQKLMEGGYRRYDQRKRTDSFVFPG</sequence>
<feature type="non-terminal residue" evidence="1">
    <location>
        <position position="1"/>
    </location>
</feature>
<dbReference type="EMBL" id="CAJVCH010305543">
    <property type="protein sequence ID" value="CAG7785857.1"/>
    <property type="molecule type" value="Genomic_DNA"/>
</dbReference>
<dbReference type="AlphaFoldDB" id="A0A8J2KCJ2"/>
<name>A0A8J2KCJ2_9HEXA</name>
<gene>
    <name evidence="1" type="ORF">AFUS01_LOCUS24454</name>
</gene>
<organism evidence="1 2">
    <name type="scientific">Allacma fusca</name>
    <dbReference type="NCBI Taxonomy" id="39272"/>
    <lineage>
        <taxon>Eukaryota</taxon>
        <taxon>Metazoa</taxon>
        <taxon>Ecdysozoa</taxon>
        <taxon>Arthropoda</taxon>
        <taxon>Hexapoda</taxon>
        <taxon>Collembola</taxon>
        <taxon>Symphypleona</taxon>
        <taxon>Sminthuridae</taxon>
        <taxon>Allacma</taxon>
    </lineage>
</organism>
<evidence type="ECO:0000313" key="1">
    <source>
        <dbReference type="EMBL" id="CAG7785857.1"/>
    </source>
</evidence>
<protein>
    <submittedName>
        <fullName evidence="1">Uncharacterized protein</fullName>
    </submittedName>
</protein>
<reference evidence="1" key="1">
    <citation type="submission" date="2021-06" db="EMBL/GenBank/DDBJ databases">
        <authorList>
            <person name="Hodson N. C."/>
            <person name="Mongue J. A."/>
            <person name="Jaron S. K."/>
        </authorList>
    </citation>
    <scope>NUCLEOTIDE SEQUENCE</scope>
</reference>
<evidence type="ECO:0000313" key="2">
    <source>
        <dbReference type="Proteomes" id="UP000708208"/>
    </source>
</evidence>
<keyword evidence="2" id="KW-1185">Reference proteome</keyword>
<accession>A0A8J2KCJ2</accession>
<dbReference type="Proteomes" id="UP000708208">
    <property type="component" value="Unassembled WGS sequence"/>
</dbReference>